<dbReference type="GO" id="GO:0016020">
    <property type="term" value="C:membrane"/>
    <property type="evidence" value="ECO:0007669"/>
    <property type="project" value="UniProtKB-SubCell"/>
</dbReference>
<feature type="signal peptide" evidence="5">
    <location>
        <begin position="1"/>
        <end position="19"/>
    </location>
</feature>
<feature type="chain" id="PRO_5040728263" description="LicD/FKTN/FKRP nucleotidyltransferase domain-containing protein" evidence="5">
    <location>
        <begin position="20"/>
        <end position="324"/>
    </location>
</feature>
<feature type="domain" description="LicD/FKTN/FKRP nucleotidyltransferase" evidence="6">
    <location>
        <begin position="124"/>
        <end position="222"/>
    </location>
</feature>
<comment type="caution">
    <text evidence="7">The sequence shown here is derived from an EMBL/GenBank/DDBJ whole genome shotgun (WGS) entry which is preliminary data.</text>
</comment>
<evidence type="ECO:0000256" key="5">
    <source>
        <dbReference type="SAM" id="SignalP"/>
    </source>
</evidence>
<reference evidence="7" key="1">
    <citation type="submission" date="2022-11" db="EMBL/GenBank/DDBJ databases">
        <authorList>
            <person name="Petersen C."/>
        </authorList>
    </citation>
    <scope>NUCLEOTIDE SEQUENCE</scope>
    <source>
        <strain evidence="7">IBT 23319</strain>
    </source>
</reference>
<dbReference type="RefSeq" id="XP_056500430.1">
    <property type="nucleotide sequence ID" value="XM_056645192.1"/>
</dbReference>
<protein>
    <recommendedName>
        <fullName evidence="6">LicD/FKTN/FKRP nucleotidyltransferase domain-containing protein</fullName>
    </recommendedName>
</protein>
<dbReference type="Pfam" id="PF04991">
    <property type="entry name" value="LicD"/>
    <property type="match status" value="1"/>
</dbReference>
<organism evidence="7 8">
    <name type="scientific">Penicillium citrinum</name>
    <dbReference type="NCBI Taxonomy" id="5077"/>
    <lineage>
        <taxon>Eukaryota</taxon>
        <taxon>Fungi</taxon>
        <taxon>Dikarya</taxon>
        <taxon>Ascomycota</taxon>
        <taxon>Pezizomycotina</taxon>
        <taxon>Eurotiomycetes</taxon>
        <taxon>Eurotiomycetidae</taxon>
        <taxon>Eurotiales</taxon>
        <taxon>Aspergillaceae</taxon>
        <taxon>Penicillium</taxon>
    </lineage>
</organism>
<dbReference type="InterPro" id="IPR009644">
    <property type="entry name" value="FKTN/MNN4/W02B3.4-1"/>
</dbReference>
<dbReference type="OrthoDB" id="444255at2759"/>
<dbReference type="AlphaFoldDB" id="A0A9W9NXX7"/>
<dbReference type="PANTHER" id="PTHR15407">
    <property type="entry name" value="FUKUTIN-RELATED"/>
    <property type="match status" value="1"/>
</dbReference>
<accession>A0A9W9NXX7</accession>
<evidence type="ECO:0000256" key="3">
    <source>
        <dbReference type="ARBA" id="ARBA00022989"/>
    </source>
</evidence>
<keyword evidence="5" id="KW-0732">Signal</keyword>
<keyword evidence="3" id="KW-1133">Transmembrane helix</keyword>
<sequence length="324" mass="37354">MRFLAPSILGLVSLASTAAVPVTTTNTTSTGAEAVETAVETASPEINVDASEVPTKFADVREKIVKEYKNVEEIPTAKYFTESSFHYHYDGRFADKTLPDEKVVPYLSALIQTYLKTMEIVGAETWIMHGTLLAWWWNQKIFPWDNDLDVQISEPTIHFLADYYNMTEHHFEMPDEKDGRKYLLEINQHYAVKDTRDRLNVIDGRWIDMSSGLFIDITAVRKDETKGAGELMCKDRHHYRQDQIWPLRESTFEDVPVKIPYAYAELLKEEYGSKSLTNADFHDHHFNEKTGIWEQVKKQAKRFLPRSLGGQPKSIRSLGIRRFA</sequence>
<name>A0A9W9NXX7_PENCI</name>
<keyword evidence="8" id="KW-1185">Reference proteome</keyword>
<dbReference type="EMBL" id="JAPQKT010000005">
    <property type="protein sequence ID" value="KAJ5231686.1"/>
    <property type="molecule type" value="Genomic_DNA"/>
</dbReference>
<evidence type="ECO:0000256" key="4">
    <source>
        <dbReference type="ARBA" id="ARBA00023136"/>
    </source>
</evidence>
<evidence type="ECO:0000313" key="7">
    <source>
        <dbReference type="EMBL" id="KAJ5231686.1"/>
    </source>
</evidence>
<dbReference type="InterPro" id="IPR007074">
    <property type="entry name" value="LicD/FKTN/FKRP_NTP_transf"/>
</dbReference>
<comment type="subcellular location">
    <subcellularLocation>
        <location evidence="1">Membrane</location>
        <topology evidence="1">Single-pass membrane protein</topology>
    </subcellularLocation>
</comment>
<gene>
    <name evidence="7" type="ORF">N7469_006274</name>
</gene>
<dbReference type="PANTHER" id="PTHR15407:SF32">
    <property type="entry name" value="PROTEIN (MNN4), PUTATIVE (AFU_ORTHOLOGUE AFUA_1G03790)-RELATED"/>
    <property type="match status" value="1"/>
</dbReference>
<reference evidence="7" key="2">
    <citation type="journal article" date="2023" name="IMA Fungus">
        <title>Comparative genomic study of the Penicillium genus elucidates a diverse pangenome and 15 lateral gene transfer events.</title>
        <authorList>
            <person name="Petersen C."/>
            <person name="Sorensen T."/>
            <person name="Nielsen M.R."/>
            <person name="Sondergaard T.E."/>
            <person name="Sorensen J.L."/>
            <person name="Fitzpatrick D.A."/>
            <person name="Frisvad J.C."/>
            <person name="Nielsen K.L."/>
        </authorList>
    </citation>
    <scope>NUCLEOTIDE SEQUENCE</scope>
    <source>
        <strain evidence="7">IBT 23319</strain>
    </source>
</reference>
<dbReference type="GeneID" id="81384359"/>
<evidence type="ECO:0000256" key="1">
    <source>
        <dbReference type="ARBA" id="ARBA00004167"/>
    </source>
</evidence>
<evidence type="ECO:0000313" key="8">
    <source>
        <dbReference type="Proteomes" id="UP001147733"/>
    </source>
</evidence>
<dbReference type="GO" id="GO:0009100">
    <property type="term" value="P:glycoprotein metabolic process"/>
    <property type="evidence" value="ECO:0007669"/>
    <property type="project" value="UniProtKB-ARBA"/>
</dbReference>
<evidence type="ECO:0000259" key="6">
    <source>
        <dbReference type="Pfam" id="PF04991"/>
    </source>
</evidence>
<dbReference type="Proteomes" id="UP001147733">
    <property type="component" value="Unassembled WGS sequence"/>
</dbReference>
<keyword evidence="2" id="KW-0812">Transmembrane</keyword>
<evidence type="ECO:0000256" key="2">
    <source>
        <dbReference type="ARBA" id="ARBA00022692"/>
    </source>
</evidence>
<keyword evidence="4" id="KW-0472">Membrane</keyword>
<proteinExistence type="predicted"/>